<dbReference type="Pfam" id="PF01826">
    <property type="entry name" value="TIL"/>
    <property type="match status" value="1"/>
</dbReference>
<dbReference type="PROSITE" id="PS50234">
    <property type="entry name" value="VWFA"/>
    <property type="match status" value="3"/>
</dbReference>
<dbReference type="InterPro" id="IPR002919">
    <property type="entry name" value="TIL_dom"/>
</dbReference>
<dbReference type="PRINTS" id="PR00453">
    <property type="entry name" value="VWFADOMAIN"/>
</dbReference>
<dbReference type="Gene3D" id="3.40.50.410">
    <property type="entry name" value="von Willebrand factor, type A domain"/>
    <property type="match status" value="3"/>
</dbReference>
<dbReference type="SMART" id="SM00327">
    <property type="entry name" value="VWA"/>
    <property type="match status" value="3"/>
</dbReference>
<sequence>PGPVRLSACLPAFALNSAANPRTITPAPPRNPGCSQKADIFFALDSSHSVGRRNFALVTKFIHEIVSKLLRKSSNFRFGVVIFSDKADMVIKLKDYSMRKPAERKAMLQFLLHDLEYKSGKTVTEGERPPPEAKPVVVLLTDGRANGRANPVAESNKLRKMGASVLALGIGTGISRSALEKLASNKKYVTVVNDFEDLGKVGKVITDILCEGGKAASVKDFKSCGKGLQMIARECVPLKPKCSLKCPKGFMLVVPCKCVPNVSVSDDCRKSCKESEILVKGCVCVPRHVPSKPKKAKVCKKSCKGEKKLNAKLCACECKKKCPGRNFDQKSDCRCECKMRCRKGLALNKATCTCRKVDCPPKTEFFDGKCMPKVRKYCPPGQILFRDICKKVPKGYKLRSDRKCYKVGCDPGFKKTKDGRCVKMCTGKKYYYKGKCNEPTPCPGHQYFRVRGSGCPRTCNEPVLFSKCPKERRPQCECRPYFLLHKGKCVHPSDCPNVPICIQKADVIFMLDSSLTVTEHNFYIMKNFVRDVVQQFYMKNGERQRIGVMRFSHKNKIVMDLDSWEHNSHEEILKKIEAMQYEPGLTFLGEALHEVRTKMWQKHAGMREDVPHVTILLTDGAESNGEVDQFYESKLVRRSGVFFVTIAIGEQSKQNRAQLAKLAGPEGRVFIFGLREFQDIHGLVARVLTFHCERPLCPHPYLINGDCVGNYKSIHRVEYVPKGYGCKKVVKQDFKKVRCACPKPDTKAGPCEKMFKKITTTYFKLNKKKGICESSSKDSRVRCGCPGPKKTIGKCENQYRKTTILQYKLISGGESGGHCKAVTKTKTARCACPKPTRKYLPCVNNFKIMYETFYEFNRLTRGCIQRRRTKEIRCSCPKPAVETGHCNGKIVPIKGRVNSRNQCDDILWTGSAKCKRTCSKRMDVAFLIDSSDSVRGRNFEHIRRFIVAVAKKLDVSRDNTHVALLKFSSVQRMKVIFNYVAHYHLDSMTTRVMEMEYSPGSTYTGDAIKAFRRFLLNKSKGVESVVILVTDGASNSKVDPIKEAAKVKALGCRIITVGVGDDIQEKQLDSIATVPHGIHSFKTSTFSELVEPQFVDDIISATCRVGKVNKVSMKAKYTNKIRDLLSRNVEINWEEMGFKKVDPKDLAQFEFTVKGSYVSTVGDSQKQKSKFLSAVRNGLAKALRIHPYTIRKLYVSRKLLVSGLVRSSKIEKLKSLVEEEELKLKVGKTKLKIDSSSFSTLPYASLEVVRQASEVSDIVLSIMRPLRRLVRSASDSVPRIRRKDARKLADKEAVKLKKATSKADSMTDKLIVASNKARAKRDQKLAEKCIEDFKDLLETAEKVSRHISYIAYFSRRSDKDILKRRLAKVNGRIAQAQKEIKLSDDKISKAPKAKKKGEKGDETKCAKTGATSRAGENLKFLRSAFPLRLWRLGDLQVDKSCGGSEISRWTRAVEAQGSPGGQELWRLRDL</sequence>
<reference evidence="4" key="1">
    <citation type="submission" date="2016-11" db="UniProtKB">
        <authorList>
            <consortium name="WormBaseParasite"/>
        </authorList>
    </citation>
    <scope>IDENTIFICATION</scope>
</reference>
<dbReference type="WBParaSite" id="maker-uti_cns_0006573-snap-gene-0.3-mRNA-1">
    <property type="protein sequence ID" value="maker-uti_cns_0006573-snap-gene-0.3-mRNA-1"/>
    <property type="gene ID" value="maker-uti_cns_0006573-snap-gene-0.3"/>
</dbReference>
<dbReference type="InterPro" id="IPR036084">
    <property type="entry name" value="Ser_inhib-like_sf"/>
</dbReference>
<feature type="domain" description="VWFA" evidence="2">
    <location>
        <begin position="923"/>
        <end position="1098"/>
    </location>
</feature>
<accession>A0A1I8HJC7</accession>
<dbReference type="Proteomes" id="UP000095280">
    <property type="component" value="Unplaced"/>
</dbReference>
<evidence type="ECO:0000256" key="1">
    <source>
        <dbReference type="SAM" id="MobiDB-lite"/>
    </source>
</evidence>
<dbReference type="InterPro" id="IPR036465">
    <property type="entry name" value="vWFA_dom_sf"/>
</dbReference>
<evidence type="ECO:0000313" key="4">
    <source>
        <dbReference type="WBParaSite" id="maker-uti_cns_0006573-snap-gene-0.3-mRNA-1"/>
    </source>
</evidence>
<evidence type="ECO:0000313" key="3">
    <source>
        <dbReference type="Proteomes" id="UP000095280"/>
    </source>
</evidence>
<keyword evidence="3" id="KW-1185">Reference proteome</keyword>
<dbReference type="Gene3D" id="2.10.25.10">
    <property type="entry name" value="Laminin"/>
    <property type="match status" value="1"/>
</dbReference>
<proteinExistence type="predicted"/>
<feature type="region of interest" description="Disordered" evidence="1">
    <location>
        <begin position="1384"/>
        <end position="1407"/>
    </location>
</feature>
<dbReference type="CDD" id="cd19941">
    <property type="entry name" value="TIL"/>
    <property type="match status" value="1"/>
</dbReference>
<dbReference type="SUPFAM" id="SSF53300">
    <property type="entry name" value="vWA-like"/>
    <property type="match status" value="3"/>
</dbReference>
<feature type="domain" description="VWFA" evidence="2">
    <location>
        <begin position="506"/>
        <end position="687"/>
    </location>
</feature>
<evidence type="ECO:0000259" key="2">
    <source>
        <dbReference type="PROSITE" id="PS50234"/>
    </source>
</evidence>
<organism evidence="3 4">
    <name type="scientific">Macrostomum lignano</name>
    <dbReference type="NCBI Taxonomy" id="282301"/>
    <lineage>
        <taxon>Eukaryota</taxon>
        <taxon>Metazoa</taxon>
        <taxon>Spiralia</taxon>
        <taxon>Lophotrochozoa</taxon>
        <taxon>Platyhelminthes</taxon>
        <taxon>Rhabditophora</taxon>
        <taxon>Macrostomorpha</taxon>
        <taxon>Macrostomida</taxon>
        <taxon>Macrostomidae</taxon>
        <taxon>Macrostomum</taxon>
    </lineage>
</organism>
<dbReference type="CDD" id="cd01450">
    <property type="entry name" value="vWFA_subfamily_ECM"/>
    <property type="match status" value="3"/>
</dbReference>
<name>A0A1I8HJC7_9PLAT</name>
<dbReference type="InterPro" id="IPR050525">
    <property type="entry name" value="ECM_Assembly_Org"/>
</dbReference>
<dbReference type="PANTHER" id="PTHR24020">
    <property type="entry name" value="COLLAGEN ALPHA"/>
    <property type="match status" value="1"/>
</dbReference>
<dbReference type="Pfam" id="PF00092">
    <property type="entry name" value="VWA"/>
    <property type="match status" value="3"/>
</dbReference>
<dbReference type="SUPFAM" id="SSF57567">
    <property type="entry name" value="Serine protease inhibitors"/>
    <property type="match status" value="1"/>
</dbReference>
<feature type="domain" description="VWFA" evidence="2">
    <location>
        <begin position="39"/>
        <end position="208"/>
    </location>
</feature>
<dbReference type="PANTHER" id="PTHR24020:SF20">
    <property type="entry name" value="PH DOMAIN-CONTAINING PROTEIN"/>
    <property type="match status" value="1"/>
</dbReference>
<dbReference type="InterPro" id="IPR002035">
    <property type="entry name" value="VWF_A"/>
</dbReference>
<protein>
    <submittedName>
        <fullName evidence="4">VWFA domain-containing protein</fullName>
    </submittedName>
</protein>